<keyword evidence="3" id="KW-0539">Nucleus</keyword>
<name>A0A820V7Z2_9BILA</name>
<dbReference type="InterPro" id="IPR011598">
    <property type="entry name" value="bHLH_dom"/>
</dbReference>
<dbReference type="SMART" id="SM00353">
    <property type="entry name" value="HLH"/>
    <property type="match status" value="1"/>
</dbReference>
<dbReference type="Pfam" id="PF01586">
    <property type="entry name" value="Basic"/>
    <property type="match status" value="1"/>
</dbReference>
<dbReference type="InterPro" id="IPR039704">
    <property type="entry name" value="Myogenic_factor"/>
</dbReference>
<keyword evidence="8" id="KW-1185">Reference proteome</keyword>
<dbReference type="CDD" id="cd19699">
    <property type="entry name" value="bHLH_TS_dMYOD_like"/>
    <property type="match status" value="1"/>
</dbReference>
<dbReference type="SMART" id="SM00520">
    <property type="entry name" value="BASIC"/>
    <property type="match status" value="1"/>
</dbReference>
<dbReference type="SUPFAM" id="SSF47459">
    <property type="entry name" value="HLH, helix-loop-helix DNA-binding domain"/>
    <property type="match status" value="1"/>
</dbReference>
<feature type="region of interest" description="Disordered" evidence="4">
    <location>
        <begin position="66"/>
        <end position="87"/>
    </location>
</feature>
<feature type="compositionally biased region" description="Low complexity" evidence="4">
    <location>
        <begin position="170"/>
        <end position="193"/>
    </location>
</feature>
<dbReference type="Pfam" id="PF00010">
    <property type="entry name" value="HLH"/>
    <property type="match status" value="1"/>
</dbReference>
<dbReference type="InterPro" id="IPR002546">
    <property type="entry name" value="MyoD_N"/>
</dbReference>
<feature type="compositionally biased region" description="Low complexity" evidence="4">
    <location>
        <begin position="74"/>
        <end position="86"/>
    </location>
</feature>
<protein>
    <recommendedName>
        <fullName evidence="5">BHLH domain-containing protein</fullName>
    </recommendedName>
</protein>
<dbReference type="GO" id="GO:0000981">
    <property type="term" value="F:DNA-binding transcription factor activity, RNA polymerase II-specific"/>
    <property type="evidence" value="ECO:0007669"/>
    <property type="project" value="TreeGrafter"/>
</dbReference>
<evidence type="ECO:0000259" key="5">
    <source>
        <dbReference type="PROSITE" id="PS50888"/>
    </source>
</evidence>
<dbReference type="EMBL" id="CAJOBP010006578">
    <property type="protein sequence ID" value="CAF4495992.1"/>
    <property type="molecule type" value="Genomic_DNA"/>
</dbReference>
<comment type="caution">
    <text evidence="7">The sequence shown here is derived from an EMBL/GenBank/DDBJ whole genome shotgun (WGS) entry which is preliminary data.</text>
</comment>
<dbReference type="GO" id="GO:0000978">
    <property type="term" value="F:RNA polymerase II cis-regulatory region sequence-specific DNA binding"/>
    <property type="evidence" value="ECO:0007669"/>
    <property type="project" value="TreeGrafter"/>
</dbReference>
<dbReference type="GO" id="GO:0046983">
    <property type="term" value="F:protein dimerization activity"/>
    <property type="evidence" value="ECO:0007669"/>
    <property type="project" value="InterPro"/>
</dbReference>
<feature type="compositionally biased region" description="Polar residues" evidence="4">
    <location>
        <begin position="197"/>
        <end position="222"/>
    </location>
</feature>
<dbReference type="AlphaFoldDB" id="A0A820V7Z2"/>
<dbReference type="Proteomes" id="UP000663873">
    <property type="component" value="Unassembled WGS sequence"/>
</dbReference>
<evidence type="ECO:0000256" key="1">
    <source>
        <dbReference type="ARBA" id="ARBA00004123"/>
    </source>
</evidence>
<dbReference type="PROSITE" id="PS50888">
    <property type="entry name" value="BHLH"/>
    <property type="match status" value="1"/>
</dbReference>
<sequence>MMTDFRSCQQQYCDGPSVSPAPVSVASYGSYFHPNSAHSPATQLYSSVDGQYAAVAQFAPSYASQFYHPHPHQHQQQQQQQQQQHPYSTNIRAYTSYDIDSSSTNPTSNASSSSFLPHYSTAQPTNSSYLHIRVPLLSPPLPSSELSSDKSLINNTNNFYPPSQLQTTALSNVSPSSSIMSSSEAGSQSPSSHSCDEQSNLTLTPHKNDLHTGTTSDPNNTSISVNGSCDGTRRCLLWACKACKRKTVTVDRRKAATMRERRRLRKVNEAFETLKRRTCPNPSQRLPKVEILRNAIEYIENLEDLLRSAGVTSRPLRHDLDQKSITTIAANTNVNTTELIKSRSSTTNYSEKYNNTTIGATSTTATTDYTNNSSTSSAYGTIDISQSLDIDIHILFSDYAEVVLPHHTTSTVSSLDCLSMIVESIDPNKLVSLSSTTNGTCNNAILNRCC</sequence>
<comment type="subcellular location">
    <subcellularLocation>
        <location evidence="1">Nucleus</location>
    </subcellularLocation>
</comment>
<dbReference type="GO" id="GO:0007517">
    <property type="term" value="P:muscle organ development"/>
    <property type="evidence" value="ECO:0007669"/>
    <property type="project" value="InterPro"/>
</dbReference>
<feature type="region of interest" description="Disordered" evidence="4">
    <location>
        <begin position="168"/>
        <end position="222"/>
    </location>
</feature>
<dbReference type="InterPro" id="IPR036638">
    <property type="entry name" value="HLH_DNA-bd_sf"/>
</dbReference>
<dbReference type="Proteomes" id="UP000663838">
    <property type="component" value="Unassembled WGS sequence"/>
</dbReference>
<gene>
    <name evidence="6" type="ORF">TOA249_LOCUS209</name>
    <name evidence="7" type="ORF">UJA718_LOCUS25975</name>
</gene>
<evidence type="ECO:0000256" key="3">
    <source>
        <dbReference type="ARBA" id="ARBA00023242"/>
    </source>
</evidence>
<evidence type="ECO:0000256" key="4">
    <source>
        <dbReference type="SAM" id="MobiDB-lite"/>
    </source>
</evidence>
<dbReference type="PANTHER" id="PTHR11534">
    <property type="entry name" value="MYOGENIC FACTOR"/>
    <property type="match status" value="1"/>
</dbReference>
<dbReference type="FunFam" id="4.10.280.10:FF:000005">
    <property type="entry name" value="Myogenic factor"/>
    <property type="match status" value="1"/>
</dbReference>
<dbReference type="Gene3D" id="4.10.280.10">
    <property type="entry name" value="Helix-loop-helix DNA-binding domain"/>
    <property type="match status" value="1"/>
</dbReference>
<evidence type="ECO:0000256" key="2">
    <source>
        <dbReference type="ARBA" id="ARBA00023125"/>
    </source>
</evidence>
<accession>A0A820V7Z2</accession>
<evidence type="ECO:0000313" key="6">
    <source>
        <dbReference type="EMBL" id="CAF4462142.1"/>
    </source>
</evidence>
<evidence type="ECO:0000313" key="7">
    <source>
        <dbReference type="EMBL" id="CAF4495992.1"/>
    </source>
</evidence>
<dbReference type="GO" id="GO:0005634">
    <property type="term" value="C:nucleus"/>
    <property type="evidence" value="ECO:0007669"/>
    <property type="project" value="UniProtKB-SubCell"/>
</dbReference>
<dbReference type="PANTHER" id="PTHR11534:SF9">
    <property type="entry name" value="MYOGENIC-DETERMINATION PROTEIN"/>
    <property type="match status" value="1"/>
</dbReference>
<dbReference type="GO" id="GO:0045663">
    <property type="term" value="P:positive regulation of myoblast differentiation"/>
    <property type="evidence" value="ECO:0007669"/>
    <property type="project" value="TreeGrafter"/>
</dbReference>
<organism evidence="7 8">
    <name type="scientific">Rotaria socialis</name>
    <dbReference type="NCBI Taxonomy" id="392032"/>
    <lineage>
        <taxon>Eukaryota</taxon>
        <taxon>Metazoa</taxon>
        <taxon>Spiralia</taxon>
        <taxon>Gnathifera</taxon>
        <taxon>Rotifera</taxon>
        <taxon>Eurotatoria</taxon>
        <taxon>Bdelloidea</taxon>
        <taxon>Philodinida</taxon>
        <taxon>Philodinidae</taxon>
        <taxon>Rotaria</taxon>
    </lineage>
</organism>
<feature type="domain" description="BHLH" evidence="5">
    <location>
        <begin position="251"/>
        <end position="302"/>
    </location>
</feature>
<proteinExistence type="predicted"/>
<dbReference type="EMBL" id="CAJOBS010000005">
    <property type="protein sequence ID" value="CAF4462142.1"/>
    <property type="molecule type" value="Genomic_DNA"/>
</dbReference>
<keyword evidence="2" id="KW-0238">DNA-binding</keyword>
<reference evidence="7" key="1">
    <citation type="submission" date="2021-02" db="EMBL/GenBank/DDBJ databases">
        <authorList>
            <person name="Nowell W R."/>
        </authorList>
    </citation>
    <scope>NUCLEOTIDE SEQUENCE</scope>
</reference>
<evidence type="ECO:0000313" key="8">
    <source>
        <dbReference type="Proteomes" id="UP000663873"/>
    </source>
</evidence>